<evidence type="ECO:0000313" key="13">
    <source>
        <dbReference type="WBParaSite" id="PgR043_g081_t02"/>
    </source>
</evidence>
<dbReference type="GO" id="GO:0004674">
    <property type="term" value="F:protein serine/threonine kinase activity"/>
    <property type="evidence" value="ECO:0007669"/>
    <property type="project" value="UniProtKB-KW"/>
</dbReference>
<dbReference type="InterPro" id="IPR027442">
    <property type="entry name" value="MAPKAPK_C"/>
</dbReference>
<dbReference type="PANTHER" id="PTHR24347">
    <property type="entry name" value="SERINE/THREONINE-PROTEIN KINASE"/>
    <property type="match status" value="1"/>
</dbReference>
<sequence length="387" mass="44326">MGQCFSPTSRRKQSVHDAYIRTPERNPPFRKLPLHTHSILKDYEITQKVIGTGVTGPIRLIKRRCNAERCCLKILLDDRTARHEVELQFLACQHPNVARVVDVYENLFRDARCLFVVAEYMSGGQLLEIIKTGQVRISERDVLRIVRDLGSAIAYIHSLGIVHRDIKLENVMYSNKGMLKLTDFGLALMEKEQPKATLSTSYHPPSEVGQPKCSKKPCDMWSLGIIMYFLLCGYPPYFSIQEDDFSEFTQQKIVTGEYLFPADQWDKVSLQAKSTVRRLLTADPEKRMSADELMSETWTVRCSRALDTPLCTSDLINDEKYFHLQDEMREHLTGIRAINRQLIIKPLSDAINPILTRRRKMQSVDVDSISDRYTPTIPPCPTPCTSA</sequence>
<evidence type="ECO:0000256" key="5">
    <source>
        <dbReference type="ARBA" id="ARBA00022679"/>
    </source>
</evidence>
<keyword evidence="12" id="KW-1185">Reference proteome</keyword>
<dbReference type="GO" id="GO:0019901">
    <property type="term" value="F:protein kinase binding"/>
    <property type="evidence" value="ECO:0007669"/>
    <property type="project" value="UniProtKB-ARBA"/>
</dbReference>
<evidence type="ECO:0000256" key="1">
    <source>
        <dbReference type="ARBA" id="ARBA00006692"/>
    </source>
</evidence>
<dbReference type="WBParaSite" id="PgR043_g081_t02">
    <property type="protein sequence ID" value="PgR043_g081_t02"/>
    <property type="gene ID" value="PgR043_g081"/>
</dbReference>
<evidence type="ECO:0000256" key="9">
    <source>
        <dbReference type="ARBA" id="ARBA00047899"/>
    </source>
</evidence>
<dbReference type="SMART" id="SM00220">
    <property type="entry name" value="S_TKc"/>
    <property type="match status" value="1"/>
</dbReference>
<dbReference type="PROSITE" id="PS00108">
    <property type="entry name" value="PROTEIN_KINASE_ST"/>
    <property type="match status" value="1"/>
</dbReference>
<dbReference type="FunFam" id="3.30.200.20:FF:000156">
    <property type="entry name" value="MAP kinase-activated protein kinase 3"/>
    <property type="match status" value="1"/>
</dbReference>
<evidence type="ECO:0000256" key="8">
    <source>
        <dbReference type="ARBA" id="ARBA00022840"/>
    </source>
</evidence>
<dbReference type="InterPro" id="IPR011009">
    <property type="entry name" value="Kinase-like_dom_sf"/>
</dbReference>
<proteinExistence type="inferred from homology"/>
<keyword evidence="6" id="KW-0547">Nucleotide-binding</keyword>
<comment type="catalytic activity">
    <reaction evidence="9">
        <text>L-threonyl-[protein] + ATP = O-phospho-L-threonyl-[protein] + ADP + H(+)</text>
        <dbReference type="Rhea" id="RHEA:46608"/>
        <dbReference type="Rhea" id="RHEA-COMP:11060"/>
        <dbReference type="Rhea" id="RHEA-COMP:11605"/>
        <dbReference type="ChEBI" id="CHEBI:15378"/>
        <dbReference type="ChEBI" id="CHEBI:30013"/>
        <dbReference type="ChEBI" id="CHEBI:30616"/>
        <dbReference type="ChEBI" id="CHEBI:61977"/>
        <dbReference type="ChEBI" id="CHEBI:456216"/>
        <dbReference type="EC" id="2.7.11.1"/>
    </reaction>
</comment>
<keyword evidence="7" id="KW-0418">Kinase</keyword>
<keyword evidence="4" id="KW-0597">Phosphoprotein</keyword>
<dbReference type="GO" id="GO:0005524">
    <property type="term" value="F:ATP binding"/>
    <property type="evidence" value="ECO:0007669"/>
    <property type="project" value="UniProtKB-KW"/>
</dbReference>
<organism evidence="12 13">
    <name type="scientific">Parascaris univalens</name>
    <name type="common">Nematode worm</name>
    <dbReference type="NCBI Taxonomy" id="6257"/>
    <lineage>
        <taxon>Eukaryota</taxon>
        <taxon>Metazoa</taxon>
        <taxon>Ecdysozoa</taxon>
        <taxon>Nematoda</taxon>
        <taxon>Chromadorea</taxon>
        <taxon>Rhabditida</taxon>
        <taxon>Spirurina</taxon>
        <taxon>Ascaridomorpha</taxon>
        <taxon>Ascaridoidea</taxon>
        <taxon>Ascarididae</taxon>
        <taxon>Parascaris</taxon>
    </lineage>
</organism>
<dbReference type="SUPFAM" id="SSF56112">
    <property type="entry name" value="Protein kinase-like (PK-like)"/>
    <property type="match status" value="1"/>
</dbReference>
<dbReference type="GO" id="GO:0035095">
    <property type="term" value="P:behavioral response to nicotine"/>
    <property type="evidence" value="ECO:0007669"/>
    <property type="project" value="UniProtKB-ARBA"/>
</dbReference>
<evidence type="ECO:0000256" key="7">
    <source>
        <dbReference type="ARBA" id="ARBA00022777"/>
    </source>
</evidence>
<dbReference type="Gene3D" id="1.10.510.10">
    <property type="entry name" value="Transferase(Phosphotransferase) domain 1"/>
    <property type="match status" value="1"/>
</dbReference>
<protein>
    <recommendedName>
        <fullName evidence="2">non-specific serine/threonine protein kinase</fullName>
        <ecNumber evidence="2">2.7.11.1</ecNumber>
    </recommendedName>
</protein>
<dbReference type="Pfam" id="PF00069">
    <property type="entry name" value="Pkinase"/>
    <property type="match status" value="1"/>
</dbReference>
<dbReference type="EC" id="2.7.11.1" evidence="2"/>
<accession>A0A915BKZ8</accession>
<keyword evidence="8" id="KW-0067">ATP-binding</keyword>
<evidence type="ECO:0000256" key="10">
    <source>
        <dbReference type="ARBA" id="ARBA00048679"/>
    </source>
</evidence>
<evidence type="ECO:0000313" key="12">
    <source>
        <dbReference type="Proteomes" id="UP000887569"/>
    </source>
</evidence>
<dbReference type="AlphaFoldDB" id="A0A915BKZ8"/>
<comment type="similarity">
    <text evidence="1">Belongs to the protein kinase superfamily. CAMK Ser/Thr protein kinase family.</text>
</comment>
<evidence type="ECO:0000256" key="3">
    <source>
        <dbReference type="ARBA" id="ARBA00022527"/>
    </source>
</evidence>
<keyword evidence="3" id="KW-0723">Serine/threonine-protein kinase</keyword>
<dbReference type="InterPro" id="IPR008271">
    <property type="entry name" value="Ser/Thr_kinase_AS"/>
</dbReference>
<feature type="domain" description="Protein kinase" evidence="11">
    <location>
        <begin position="44"/>
        <end position="299"/>
    </location>
</feature>
<evidence type="ECO:0000256" key="2">
    <source>
        <dbReference type="ARBA" id="ARBA00012513"/>
    </source>
</evidence>
<dbReference type="Gene3D" id="4.10.1170.10">
    <property type="entry name" value="MAP kinase activated protein kinase 2"/>
    <property type="match status" value="1"/>
</dbReference>
<evidence type="ECO:0000256" key="6">
    <source>
        <dbReference type="ARBA" id="ARBA00022741"/>
    </source>
</evidence>
<evidence type="ECO:0000256" key="4">
    <source>
        <dbReference type="ARBA" id="ARBA00022553"/>
    </source>
</evidence>
<comment type="catalytic activity">
    <reaction evidence="10">
        <text>L-seryl-[protein] + ATP = O-phospho-L-seryl-[protein] + ADP + H(+)</text>
        <dbReference type="Rhea" id="RHEA:17989"/>
        <dbReference type="Rhea" id="RHEA-COMP:9863"/>
        <dbReference type="Rhea" id="RHEA-COMP:11604"/>
        <dbReference type="ChEBI" id="CHEBI:15378"/>
        <dbReference type="ChEBI" id="CHEBI:29999"/>
        <dbReference type="ChEBI" id="CHEBI:30616"/>
        <dbReference type="ChEBI" id="CHEBI:83421"/>
        <dbReference type="ChEBI" id="CHEBI:456216"/>
        <dbReference type="EC" id="2.7.11.1"/>
    </reaction>
</comment>
<reference evidence="13" key="1">
    <citation type="submission" date="2022-11" db="UniProtKB">
        <authorList>
            <consortium name="WormBaseParasite"/>
        </authorList>
    </citation>
    <scope>IDENTIFICATION</scope>
</reference>
<dbReference type="InterPro" id="IPR000719">
    <property type="entry name" value="Prot_kinase_dom"/>
</dbReference>
<keyword evidence="5" id="KW-0808">Transferase</keyword>
<dbReference type="PROSITE" id="PS50011">
    <property type="entry name" value="PROTEIN_KINASE_DOM"/>
    <property type="match status" value="1"/>
</dbReference>
<dbReference type="Gene3D" id="3.30.200.20">
    <property type="entry name" value="Phosphorylase Kinase, domain 1"/>
    <property type="match status" value="1"/>
</dbReference>
<name>A0A915BKZ8_PARUN</name>
<dbReference type="Proteomes" id="UP000887569">
    <property type="component" value="Unplaced"/>
</dbReference>
<evidence type="ECO:0000259" key="11">
    <source>
        <dbReference type="PROSITE" id="PS50011"/>
    </source>
</evidence>